<dbReference type="EMBL" id="MCFI01000004">
    <property type="protein sequence ID" value="ORY85693.1"/>
    <property type="molecule type" value="Genomic_DNA"/>
</dbReference>
<accession>A0A1Y2FP02</accession>
<evidence type="ECO:0000313" key="2">
    <source>
        <dbReference type="EMBL" id="ORY85693.1"/>
    </source>
</evidence>
<reference evidence="2 3" key="1">
    <citation type="submission" date="2016-07" db="EMBL/GenBank/DDBJ databases">
        <title>Pervasive Adenine N6-methylation of Active Genes in Fungi.</title>
        <authorList>
            <consortium name="DOE Joint Genome Institute"/>
            <person name="Mondo S.J."/>
            <person name="Dannebaum R.O."/>
            <person name="Kuo R.C."/>
            <person name="Labutti K."/>
            <person name="Haridas S."/>
            <person name="Kuo A."/>
            <person name="Salamov A."/>
            <person name="Ahrendt S.R."/>
            <person name="Lipzen A."/>
            <person name="Sullivan W."/>
            <person name="Andreopoulos W.B."/>
            <person name="Clum A."/>
            <person name="Lindquist E."/>
            <person name="Daum C."/>
            <person name="Ramamoorthy G.K."/>
            <person name="Gryganskyi A."/>
            <person name="Culley D."/>
            <person name="Magnuson J.K."/>
            <person name="James T.Y."/>
            <person name="O'Malley M.A."/>
            <person name="Stajich J.E."/>
            <person name="Spatafora J.W."/>
            <person name="Visel A."/>
            <person name="Grigoriev I.V."/>
        </authorList>
    </citation>
    <scope>NUCLEOTIDE SEQUENCE [LARGE SCALE GENOMIC DNA]</scope>
    <source>
        <strain evidence="2 3">12-1054</strain>
    </source>
</reference>
<evidence type="ECO:0000256" key="1">
    <source>
        <dbReference type="SAM" id="MobiDB-lite"/>
    </source>
</evidence>
<gene>
    <name evidence="2" type="ORF">BCR37DRAFT_386077</name>
</gene>
<keyword evidence="3" id="KW-1185">Reference proteome</keyword>
<feature type="compositionally biased region" description="Polar residues" evidence="1">
    <location>
        <begin position="54"/>
        <end position="63"/>
    </location>
</feature>
<name>A0A1Y2FP02_PROLT</name>
<evidence type="ECO:0000313" key="3">
    <source>
        <dbReference type="Proteomes" id="UP000193685"/>
    </source>
</evidence>
<organism evidence="2 3">
    <name type="scientific">Protomyces lactucae-debilis</name>
    <dbReference type="NCBI Taxonomy" id="2754530"/>
    <lineage>
        <taxon>Eukaryota</taxon>
        <taxon>Fungi</taxon>
        <taxon>Dikarya</taxon>
        <taxon>Ascomycota</taxon>
        <taxon>Taphrinomycotina</taxon>
        <taxon>Taphrinomycetes</taxon>
        <taxon>Taphrinales</taxon>
        <taxon>Protomycetaceae</taxon>
        <taxon>Protomyces</taxon>
    </lineage>
</organism>
<proteinExistence type="predicted"/>
<sequence>MNWMRRVSAGDQAATTGTSLHAAITSTTTTFTSVKRTAPILSPIVAPDPHLFNRSHNGSTASRSPEFESEAGTDETWSHLSTTVQDEAEADLFGSPASRALRRWTFDGRFTNPQKQPATTKTPMMTTKAARRAERISSLPHIKSSAQLSNKQQQREHRAGWRDISTLASPNATSHAIRIPETPGYLQRTDQLDRVEEDAVGAELKSCDQSEDGGDFVFDHYPEEEEEVEHWQPRRHTEACSVPLPWTNSSMRRAMNDAHAHDLSHESAFGWRP</sequence>
<dbReference type="RefSeq" id="XP_040727175.1">
    <property type="nucleotide sequence ID" value="XM_040870409.1"/>
</dbReference>
<feature type="region of interest" description="Disordered" evidence="1">
    <location>
        <begin position="137"/>
        <end position="159"/>
    </location>
</feature>
<dbReference type="Proteomes" id="UP000193685">
    <property type="component" value="Unassembled WGS sequence"/>
</dbReference>
<dbReference type="GeneID" id="63787008"/>
<protein>
    <submittedName>
        <fullName evidence="2">Uncharacterized protein</fullName>
    </submittedName>
</protein>
<comment type="caution">
    <text evidence="2">The sequence shown here is derived from an EMBL/GenBank/DDBJ whole genome shotgun (WGS) entry which is preliminary data.</text>
</comment>
<feature type="region of interest" description="Disordered" evidence="1">
    <location>
        <begin position="49"/>
        <end position="76"/>
    </location>
</feature>
<dbReference type="AlphaFoldDB" id="A0A1Y2FP02"/>